<evidence type="ECO:0000313" key="3">
    <source>
        <dbReference type="EMBL" id="KAG8627265.1"/>
    </source>
</evidence>
<dbReference type="PANTHER" id="PTHR21310:SF13">
    <property type="entry name" value="AMINOGLYCOSIDE PHOSPHOTRANSFERASE DOMAIN-CONTAINING PROTEIN"/>
    <property type="match status" value="1"/>
</dbReference>
<gene>
    <name evidence="3" type="ORF">KVT40_004748</name>
</gene>
<dbReference type="InterPro" id="IPR002575">
    <property type="entry name" value="Aminoglycoside_PTrfase"/>
</dbReference>
<dbReference type="PANTHER" id="PTHR21310">
    <property type="entry name" value="AMINOGLYCOSIDE PHOSPHOTRANSFERASE-RELATED-RELATED"/>
    <property type="match status" value="1"/>
</dbReference>
<reference evidence="3" key="1">
    <citation type="submission" date="2021-07" db="EMBL/GenBank/DDBJ databases">
        <title>Elsinoe batatas strain:CRI-CJ2 Genome sequencing and assembly.</title>
        <authorList>
            <person name="Huang L."/>
        </authorList>
    </citation>
    <scope>NUCLEOTIDE SEQUENCE</scope>
    <source>
        <strain evidence="3">CRI-CJ2</strain>
    </source>
</reference>
<comment type="caution">
    <text evidence="3">The sequence shown here is derived from an EMBL/GenBank/DDBJ whole genome shotgun (WGS) entry which is preliminary data.</text>
</comment>
<name>A0A8K0L4E8_9PEZI</name>
<organism evidence="3 4">
    <name type="scientific">Elsinoe batatas</name>
    <dbReference type="NCBI Taxonomy" id="2601811"/>
    <lineage>
        <taxon>Eukaryota</taxon>
        <taxon>Fungi</taxon>
        <taxon>Dikarya</taxon>
        <taxon>Ascomycota</taxon>
        <taxon>Pezizomycotina</taxon>
        <taxon>Dothideomycetes</taxon>
        <taxon>Dothideomycetidae</taxon>
        <taxon>Myriangiales</taxon>
        <taxon>Elsinoaceae</taxon>
        <taxon>Elsinoe</taxon>
    </lineage>
</organism>
<feature type="compositionally biased region" description="Basic and acidic residues" evidence="1">
    <location>
        <begin position="331"/>
        <end position="360"/>
    </location>
</feature>
<dbReference type="Gene3D" id="3.90.1200.10">
    <property type="match status" value="1"/>
</dbReference>
<dbReference type="Pfam" id="PF01636">
    <property type="entry name" value="APH"/>
    <property type="match status" value="2"/>
</dbReference>
<evidence type="ECO:0000256" key="1">
    <source>
        <dbReference type="SAM" id="MobiDB-lite"/>
    </source>
</evidence>
<dbReference type="InterPro" id="IPR011009">
    <property type="entry name" value="Kinase-like_dom_sf"/>
</dbReference>
<sequence length="564" mass="64443">MEPSSPAEKPRLVEWIRNFLSWEPRWVVEPDASSIERTVKQVPEFAESDKISLEFLAQGAFNKIWTVTKESSREQAIMRVTLPVDPMRKTSSEVATLRWLLVNATLPVPRVLAFDVGTDNAIGFEWILMSKVEGNSLRSAWRETSLDAKIELAKRLADFCSDAFSKQLKGIGSIYLQDSVSPNDRSQEQMIPETACSVASSSDAEFQIREMVAREFVWQDRAFQHLDRGPFICTKDWMLARLSVAELACKERLDFLHTKRTQKENNDKSQIERGYDLGDVNENEESAVDAMVPADSEPDLAEKNDALSDPEARDASVDLIDASNDNGGDINEERAQQKQESKGEEQQQKDNEHMNDKGDNDAENDAEYEDDKDEDDDDDDDLEDDIEECEMTLALCSRLRPKLTQALSTMSGDIESTMLWHDDLTASNTMVDERGRLTGVVDWECVSCLPVWYACQYPSVLRGVDREEAPDVEIYGKTDDGQVENELYWENLEDFELTKMRHAFLERMTQVQPEWVKTFKSNDWLHEWDMAVSAVDDTLWMKRLGEWMLDMEAGVEPLIPLADR</sequence>
<feature type="region of interest" description="Disordered" evidence="1">
    <location>
        <begin position="292"/>
        <end position="382"/>
    </location>
</feature>
<evidence type="ECO:0000259" key="2">
    <source>
        <dbReference type="Pfam" id="PF01636"/>
    </source>
</evidence>
<dbReference type="AlphaFoldDB" id="A0A8K0L4E8"/>
<dbReference type="SUPFAM" id="SSF56112">
    <property type="entry name" value="Protein kinase-like (PK-like)"/>
    <property type="match status" value="2"/>
</dbReference>
<feature type="domain" description="Aminoglycoside phosphotransferase" evidence="2">
    <location>
        <begin position="53"/>
        <end position="159"/>
    </location>
</feature>
<proteinExistence type="predicted"/>
<feature type="compositionally biased region" description="Basic and acidic residues" evidence="1">
    <location>
        <begin position="262"/>
        <end position="276"/>
    </location>
</feature>
<dbReference type="EMBL" id="JAESVG020000005">
    <property type="protein sequence ID" value="KAG8627265.1"/>
    <property type="molecule type" value="Genomic_DNA"/>
</dbReference>
<feature type="compositionally biased region" description="Basic and acidic residues" evidence="1">
    <location>
        <begin position="300"/>
        <end position="316"/>
    </location>
</feature>
<feature type="compositionally biased region" description="Acidic residues" evidence="1">
    <location>
        <begin position="361"/>
        <end position="382"/>
    </location>
</feature>
<feature type="region of interest" description="Disordered" evidence="1">
    <location>
        <begin position="262"/>
        <end position="281"/>
    </location>
</feature>
<dbReference type="OrthoDB" id="2906425at2759"/>
<accession>A0A8K0L4E8</accession>
<keyword evidence="4" id="KW-1185">Reference proteome</keyword>
<feature type="domain" description="Aminoglycoside phosphotransferase" evidence="2">
    <location>
        <begin position="361"/>
        <end position="453"/>
    </location>
</feature>
<dbReference type="InterPro" id="IPR051678">
    <property type="entry name" value="AGP_Transferase"/>
</dbReference>
<protein>
    <recommendedName>
        <fullName evidence="2">Aminoglycoside phosphotransferase domain-containing protein</fullName>
    </recommendedName>
</protein>
<dbReference type="Proteomes" id="UP000809789">
    <property type="component" value="Unassembled WGS sequence"/>
</dbReference>
<evidence type="ECO:0000313" key="4">
    <source>
        <dbReference type="Proteomes" id="UP000809789"/>
    </source>
</evidence>